<dbReference type="EMBL" id="BKCP01004849">
    <property type="protein sequence ID" value="GER34059.1"/>
    <property type="molecule type" value="Genomic_DNA"/>
</dbReference>
<accession>A0A5A7PMU4</accession>
<dbReference type="AlphaFoldDB" id="A0A5A7PMU4"/>
<gene>
    <name evidence="2" type="ORF">STAS_10243</name>
</gene>
<feature type="compositionally biased region" description="Polar residues" evidence="1">
    <location>
        <begin position="32"/>
        <end position="49"/>
    </location>
</feature>
<dbReference type="Proteomes" id="UP000325081">
    <property type="component" value="Unassembled WGS sequence"/>
</dbReference>
<evidence type="ECO:0000313" key="3">
    <source>
        <dbReference type="Proteomes" id="UP000325081"/>
    </source>
</evidence>
<keyword evidence="3" id="KW-1185">Reference proteome</keyword>
<sequence>MESIFKAALATPKHKENSAQPSQPAETIADLPSSSAQDEHPPSQSTSQDPKIKRRKLTKRNGSNAKKTKQSSKKYTGSKPVLEQLDPLLATLTLARPPPTCFQYFQKKKLHARKTVKLEPLSLCTTW</sequence>
<organism evidence="2 3">
    <name type="scientific">Striga asiatica</name>
    <name type="common">Asiatic witchweed</name>
    <name type="synonym">Buchnera asiatica</name>
    <dbReference type="NCBI Taxonomy" id="4170"/>
    <lineage>
        <taxon>Eukaryota</taxon>
        <taxon>Viridiplantae</taxon>
        <taxon>Streptophyta</taxon>
        <taxon>Embryophyta</taxon>
        <taxon>Tracheophyta</taxon>
        <taxon>Spermatophyta</taxon>
        <taxon>Magnoliopsida</taxon>
        <taxon>eudicotyledons</taxon>
        <taxon>Gunneridae</taxon>
        <taxon>Pentapetalae</taxon>
        <taxon>asterids</taxon>
        <taxon>lamiids</taxon>
        <taxon>Lamiales</taxon>
        <taxon>Orobanchaceae</taxon>
        <taxon>Buchnereae</taxon>
        <taxon>Striga</taxon>
    </lineage>
</organism>
<evidence type="ECO:0000256" key="1">
    <source>
        <dbReference type="SAM" id="MobiDB-lite"/>
    </source>
</evidence>
<feature type="region of interest" description="Disordered" evidence="1">
    <location>
        <begin position="1"/>
        <end position="80"/>
    </location>
</feature>
<reference evidence="3" key="1">
    <citation type="journal article" date="2019" name="Curr. Biol.">
        <title>Genome Sequence of Striga asiatica Provides Insight into the Evolution of Plant Parasitism.</title>
        <authorList>
            <person name="Yoshida S."/>
            <person name="Kim S."/>
            <person name="Wafula E.K."/>
            <person name="Tanskanen J."/>
            <person name="Kim Y.M."/>
            <person name="Honaas L."/>
            <person name="Yang Z."/>
            <person name="Spallek T."/>
            <person name="Conn C.E."/>
            <person name="Ichihashi Y."/>
            <person name="Cheong K."/>
            <person name="Cui S."/>
            <person name="Der J.P."/>
            <person name="Gundlach H."/>
            <person name="Jiao Y."/>
            <person name="Hori C."/>
            <person name="Ishida J.K."/>
            <person name="Kasahara H."/>
            <person name="Kiba T."/>
            <person name="Kim M.S."/>
            <person name="Koo N."/>
            <person name="Laohavisit A."/>
            <person name="Lee Y.H."/>
            <person name="Lumba S."/>
            <person name="McCourt P."/>
            <person name="Mortimer J.C."/>
            <person name="Mutuku J.M."/>
            <person name="Nomura T."/>
            <person name="Sasaki-Sekimoto Y."/>
            <person name="Seto Y."/>
            <person name="Wang Y."/>
            <person name="Wakatake T."/>
            <person name="Sakakibara H."/>
            <person name="Demura T."/>
            <person name="Yamaguchi S."/>
            <person name="Yoneyama K."/>
            <person name="Manabe R.I."/>
            <person name="Nelson D.C."/>
            <person name="Schulman A.H."/>
            <person name="Timko M.P."/>
            <person name="dePamphilis C.W."/>
            <person name="Choi D."/>
            <person name="Shirasu K."/>
        </authorList>
    </citation>
    <scope>NUCLEOTIDE SEQUENCE [LARGE SCALE GENOMIC DNA]</scope>
    <source>
        <strain evidence="3">cv. UVA1</strain>
    </source>
</reference>
<protein>
    <submittedName>
        <fullName evidence="2">DNA glycosylase superfamily protein</fullName>
    </submittedName>
</protein>
<proteinExistence type="predicted"/>
<evidence type="ECO:0000313" key="2">
    <source>
        <dbReference type="EMBL" id="GER34059.1"/>
    </source>
</evidence>
<name>A0A5A7PMU4_STRAF</name>
<comment type="caution">
    <text evidence="2">The sequence shown here is derived from an EMBL/GenBank/DDBJ whole genome shotgun (WGS) entry which is preliminary data.</text>
</comment>